<evidence type="ECO:0000256" key="7">
    <source>
        <dbReference type="ARBA" id="ARBA00022824"/>
    </source>
</evidence>
<proteinExistence type="inferred from homology"/>
<dbReference type="InterPro" id="IPR013886">
    <property type="entry name" value="PI31_Prot_C"/>
</dbReference>
<evidence type="ECO:0000256" key="6">
    <source>
        <dbReference type="ARBA" id="ARBA00022553"/>
    </source>
</evidence>
<dbReference type="GO" id="GO:0004866">
    <property type="term" value="F:endopeptidase inhibitor activity"/>
    <property type="evidence" value="ECO:0007669"/>
    <property type="project" value="InterPro"/>
</dbReference>
<evidence type="ECO:0000256" key="4">
    <source>
        <dbReference type="ARBA" id="ARBA00022481"/>
    </source>
</evidence>
<dbReference type="Pfam" id="PF11566">
    <property type="entry name" value="PI31_Prot_N"/>
    <property type="match status" value="1"/>
</dbReference>
<gene>
    <name evidence="14" type="ORF">TGAMA5MH_01954</name>
</gene>
<feature type="compositionally biased region" description="Gly residues" evidence="11">
    <location>
        <begin position="364"/>
        <end position="383"/>
    </location>
</feature>
<dbReference type="Pfam" id="PF08577">
    <property type="entry name" value="PI31_Prot_C"/>
    <property type="match status" value="1"/>
</dbReference>
<feature type="domain" description="PI31 proteasome regulator C-terminal" evidence="12">
    <location>
        <begin position="290"/>
        <end position="364"/>
    </location>
</feature>
<feature type="compositionally biased region" description="Gly residues" evidence="11">
    <location>
        <begin position="335"/>
        <end position="346"/>
    </location>
</feature>
<evidence type="ECO:0000313" key="14">
    <source>
        <dbReference type="EMBL" id="PNP47001.1"/>
    </source>
</evidence>
<dbReference type="GO" id="GO:0000502">
    <property type="term" value="C:proteasome complex"/>
    <property type="evidence" value="ECO:0007669"/>
    <property type="project" value="UniProtKB-KW"/>
</dbReference>
<keyword evidence="7" id="KW-0256">Endoplasmic reticulum</keyword>
<evidence type="ECO:0000259" key="12">
    <source>
        <dbReference type="Pfam" id="PF08577"/>
    </source>
</evidence>
<evidence type="ECO:0000256" key="3">
    <source>
        <dbReference type="ARBA" id="ARBA00006405"/>
    </source>
</evidence>
<evidence type="ECO:0000256" key="8">
    <source>
        <dbReference type="ARBA" id="ARBA00022942"/>
    </source>
</evidence>
<name>A0A2K0TN93_9HYPO</name>
<dbReference type="InterPro" id="IPR045128">
    <property type="entry name" value="PI31-like"/>
</dbReference>
<evidence type="ECO:0000313" key="15">
    <source>
        <dbReference type="Proteomes" id="UP000236546"/>
    </source>
</evidence>
<feature type="region of interest" description="Disordered" evidence="11">
    <location>
        <begin position="195"/>
        <end position="383"/>
    </location>
</feature>
<dbReference type="GO" id="GO:0043161">
    <property type="term" value="P:proteasome-mediated ubiquitin-dependent protein catabolic process"/>
    <property type="evidence" value="ECO:0007669"/>
    <property type="project" value="InterPro"/>
</dbReference>
<comment type="similarity">
    <text evidence="3">Belongs to the proteasome inhibitor PI31 family.</text>
</comment>
<dbReference type="PANTHER" id="PTHR13266:SF1">
    <property type="entry name" value="PROTEASOME INHIBITOR PI31 SUBUNIT"/>
    <property type="match status" value="1"/>
</dbReference>
<keyword evidence="5" id="KW-0963">Cytoplasm</keyword>
<feature type="compositionally biased region" description="Gly residues" evidence="11">
    <location>
        <begin position="310"/>
        <end position="322"/>
    </location>
</feature>
<feature type="compositionally biased region" description="Basic and acidic residues" evidence="11">
    <location>
        <begin position="205"/>
        <end position="222"/>
    </location>
</feature>
<sequence length="406" mass="43556">MVGTAPPPNLSVQERYAILQGMADALPTHAQGDESSDIASSYEVIALLVHAYLASLDFRLCGFDEDKPIPECASLAPRLPPQWNNGFGSLSFVYKHKQSSMTFVIRVDRMGSKVEIRGLAVGAETIQRFEYKTQEVVHASKLPLRISLDADGNEDRSDLPEKLMEVLAADFIIDRIVYDTRVQIVQKLIPKLQKEGYVETEDAEANARDERRAQEARGERRNPWVPRPIRGPDPGPPSPTPYPHPGLLPDNAHRRPPPADFPPPDFEDEHQINSPPGRFMGGLRMPPSHIGHDDLNPPGLGPHDPLRGSFTGGGLPHPGGFSGMHPTFDDPLFTGEGGWGGDGPHGSGYDPQAPPGARWDPVNPGGGPRFPGPGGRGGGRGGYNGGRGGFGGYGGGYGGGFGGDII</sequence>
<dbReference type="PANTHER" id="PTHR13266">
    <property type="entry name" value="PROTEASOME INHIBITOR"/>
    <property type="match status" value="1"/>
</dbReference>
<dbReference type="Proteomes" id="UP000236546">
    <property type="component" value="Unassembled WGS sequence"/>
</dbReference>
<dbReference type="GO" id="GO:0005783">
    <property type="term" value="C:endoplasmic reticulum"/>
    <property type="evidence" value="ECO:0007669"/>
    <property type="project" value="UniProtKB-SubCell"/>
</dbReference>
<reference evidence="14 15" key="1">
    <citation type="submission" date="2017-02" db="EMBL/GenBank/DDBJ databases">
        <title>Genomes of Trichoderma spp. with biocontrol activity.</title>
        <authorList>
            <person name="Gardiner D."/>
            <person name="Kazan K."/>
            <person name="Vos C."/>
            <person name="Harvey P."/>
        </authorList>
    </citation>
    <scope>NUCLEOTIDE SEQUENCE [LARGE SCALE GENOMIC DNA]</scope>
    <source>
        <strain evidence="14 15">A5MH</strain>
    </source>
</reference>
<protein>
    <submittedName>
        <fullName evidence="14">Uncharacterized protein</fullName>
    </submittedName>
</protein>
<evidence type="ECO:0000256" key="5">
    <source>
        <dbReference type="ARBA" id="ARBA00022490"/>
    </source>
</evidence>
<evidence type="ECO:0000256" key="2">
    <source>
        <dbReference type="ARBA" id="ARBA00004496"/>
    </source>
</evidence>
<evidence type="ECO:0000256" key="11">
    <source>
        <dbReference type="SAM" id="MobiDB-lite"/>
    </source>
</evidence>
<comment type="function">
    <text evidence="10">Plays an important role in control of proteasome function. Inhibits the hydrolysis of protein and peptide substrates by the 20S proteasome. Also inhibits the activation of the proteasome by the proteasome regulatory proteins PA700 and PA28.</text>
</comment>
<keyword evidence="6" id="KW-0597">Phosphoprotein</keyword>
<dbReference type="AlphaFoldDB" id="A0A2K0TN93"/>
<organism evidence="14 15">
    <name type="scientific">Trichoderma gamsii</name>
    <dbReference type="NCBI Taxonomy" id="398673"/>
    <lineage>
        <taxon>Eukaryota</taxon>
        <taxon>Fungi</taxon>
        <taxon>Dikarya</taxon>
        <taxon>Ascomycota</taxon>
        <taxon>Pezizomycotina</taxon>
        <taxon>Sordariomycetes</taxon>
        <taxon>Hypocreomycetidae</taxon>
        <taxon>Hypocreales</taxon>
        <taxon>Hypocreaceae</taxon>
        <taxon>Trichoderma</taxon>
    </lineage>
</organism>
<dbReference type="OrthoDB" id="68090at2759"/>
<accession>A0A2K0TN93</accession>
<keyword evidence="4" id="KW-0488">Methylation</keyword>
<feature type="domain" description="PI31 proteasome regulator N-terminal" evidence="13">
    <location>
        <begin position="35"/>
        <end position="195"/>
    </location>
</feature>
<dbReference type="GO" id="GO:0070628">
    <property type="term" value="F:proteasome binding"/>
    <property type="evidence" value="ECO:0007669"/>
    <property type="project" value="InterPro"/>
</dbReference>
<dbReference type="Gene3D" id="3.40.1000.30">
    <property type="match status" value="1"/>
</dbReference>
<keyword evidence="9" id="KW-0007">Acetylation</keyword>
<dbReference type="InterPro" id="IPR021625">
    <property type="entry name" value="PI31_Prot_N"/>
</dbReference>
<evidence type="ECO:0000256" key="9">
    <source>
        <dbReference type="ARBA" id="ARBA00022990"/>
    </source>
</evidence>
<evidence type="ECO:0000256" key="1">
    <source>
        <dbReference type="ARBA" id="ARBA00004240"/>
    </source>
</evidence>
<keyword evidence="8" id="KW-0647">Proteasome</keyword>
<dbReference type="EMBL" id="MTYH01000014">
    <property type="protein sequence ID" value="PNP47001.1"/>
    <property type="molecule type" value="Genomic_DNA"/>
</dbReference>
<evidence type="ECO:0000256" key="10">
    <source>
        <dbReference type="ARBA" id="ARBA00024805"/>
    </source>
</evidence>
<comment type="caution">
    <text evidence="14">The sequence shown here is derived from an EMBL/GenBank/DDBJ whole genome shotgun (WGS) entry which is preliminary data.</text>
</comment>
<comment type="subcellular location">
    <subcellularLocation>
        <location evidence="2">Cytoplasm</location>
    </subcellularLocation>
    <subcellularLocation>
        <location evidence="1">Endoplasmic reticulum</location>
    </subcellularLocation>
</comment>
<evidence type="ECO:0000259" key="13">
    <source>
        <dbReference type="Pfam" id="PF11566"/>
    </source>
</evidence>
<feature type="compositionally biased region" description="Pro residues" evidence="11">
    <location>
        <begin position="225"/>
        <end position="246"/>
    </location>
</feature>